<dbReference type="Proteomes" id="UP001600894">
    <property type="component" value="Unassembled WGS sequence"/>
</dbReference>
<sequence>MDSCELTVTISTLACCIADGKSPEEIALISSIFMQIGDSLATMAAHQALCAPKDTK</sequence>
<dbReference type="Pfam" id="PF20564">
    <property type="entry name" value="DUF6774"/>
    <property type="match status" value="1"/>
</dbReference>
<feature type="domain" description="DUF6774" evidence="1">
    <location>
        <begin position="24"/>
        <end position="50"/>
    </location>
</feature>
<proteinExistence type="predicted"/>
<dbReference type="InterPro" id="IPR046665">
    <property type="entry name" value="DUF6774"/>
</dbReference>
<accession>A0ABQ0AUV7</accession>
<evidence type="ECO:0000313" key="3">
    <source>
        <dbReference type="Proteomes" id="UP001600894"/>
    </source>
</evidence>
<organism evidence="2 3">
    <name type="scientific">Enterocloster alcoholdehydrogenati</name>
    <dbReference type="NCBI Taxonomy" id="2547410"/>
    <lineage>
        <taxon>Bacteria</taxon>
        <taxon>Bacillati</taxon>
        <taxon>Bacillota</taxon>
        <taxon>Clostridia</taxon>
        <taxon>Lachnospirales</taxon>
        <taxon>Lachnospiraceae</taxon>
        <taxon>Enterocloster</taxon>
    </lineage>
</organism>
<dbReference type="RefSeq" id="WP_390469364.1">
    <property type="nucleotide sequence ID" value="NZ_BAABXL010000001.1"/>
</dbReference>
<evidence type="ECO:0000259" key="1">
    <source>
        <dbReference type="Pfam" id="PF20564"/>
    </source>
</evidence>
<reference evidence="2 3" key="1">
    <citation type="submission" date="2024-04" db="EMBL/GenBank/DDBJ databases">
        <title>Defined microbial consortia suppress multidrug-resistant proinflammatory Enterobacteriaceae via ecological control.</title>
        <authorList>
            <person name="Furuichi M."/>
            <person name="Kawaguchi T."/>
            <person name="Pust M."/>
            <person name="Yasuma K."/>
            <person name="Plichta D."/>
            <person name="Hasegawa N."/>
            <person name="Ohya T."/>
            <person name="Bhattarai S."/>
            <person name="Sasajima S."/>
            <person name="Aoto Y."/>
            <person name="Tuganbaev T."/>
            <person name="Yaginuma M."/>
            <person name="Ueda M."/>
            <person name="Okahashi N."/>
            <person name="Amafuji K."/>
            <person name="Kiridooshi Y."/>
            <person name="Sugita K."/>
            <person name="Strazar M."/>
            <person name="Skelly A."/>
            <person name="Suda W."/>
            <person name="Hattori M."/>
            <person name="Nakamoto N."/>
            <person name="Caballero S."/>
            <person name="Norman J."/>
            <person name="Olle B."/>
            <person name="Tanoue T."/>
            <person name="Arita M."/>
            <person name="Bucci V."/>
            <person name="Atarashi K."/>
            <person name="Xavier R."/>
            <person name="Honda K."/>
        </authorList>
    </citation>
    <scope>NUCLEOTIDE SEQUENCE [LARGE SCALE GENOMIC DNA]</scope>
    <source>
        <strain evidence="3">f13</strain>
    </source>
</reference>
<dbReference type="EMBL" id="BAABXL010000001">
    <property type="protein sequence ID" value="GAA6267812.1"/>
    <property type="molecule type" value="Genomic_DNA"/>
</dbReference>
<name>A0ABQ0AUV7_9FIRM</name>
<protein>
    <recommendedName>
        <fullName evidence="1">DUF6774 domain-containing protein</fullName>
    </recommendedName>
</protein>
<comment type="caution">
    <text evidence="2">The sequence shown here is derived from an EMBL/GenBank/DDBJ whole genome shotgun (WGS) entry which is preliminary data.</text>
</comment>
<gene>
    <name evidence="2" type="ORF">F130042H8_08720</name>
</gene>
<evidence type="ECO:0000313" key="2">
    <source>
        <dbReference type="EMBL" id="GAA6267812.1"/>
    </source>
</evidence>
<keyword evidence="3" id="KW-1185">Reference proteome</keyword>